<dbReference type="OrthoDB" id="5294844at2"/>
<dbReference type="SUPFAM" id="SSF89796">
    <property type="entry name" value="CoA-transferase family III (CaiB/BaiF)"/>
    <property type="match status" value="1"/>
</dbReference>
<dbReference type="PANTHER" id="PTHR48207">
    <property type="entry name" value="SUCCINATE--HYDROXYMETHYLGLUTARATE COA-TRANSFERASE"/>
    <property type="match status" value="1"/>
</dbReference>
<dbReference type="EC" id="2.8.3.19" evidence="2"/>
<dbReference type="Pfam" id="PF02515">
    <property type="entry name" value="CoA_transf_3"/>
    <property type="match status" value="1"/>
</dbReference>
<dbReference type="PANTHER" id="PTHR48207:SF4">
    <property type="entry name" value="BLL6097 PROTEIN"/>
    <property type="match status" value="1"/>
</dbReference>
<protein>
    <submittedName>
        <fullName evidence="2">Acetyl-CoA:oxalate CoA-transferase</fullName>
        <ecNumber evidence="2">2.8.3.19</ecNumber>
    </submittedName>
</protein>
<organism evidence="2 3">
    <name type="scientific">Achromobacter veterisilvae</name>
    <dbReference type="NCBI Taxonomy" id="2069367"/>
    <lineage>
        <taxon>Bacteria</taxon>
        <taxon>Pseudomonadati</taxon>
        <taxon>Pseudomonadota</taxon>
        <taxon>Betaproteobacteria</taxon>
        <taxon>Burkholderiales</taxon>
        <taxon>Alcaligenaceae</taxon>
        <taxon>Achromobacter</taxon>
    </lineage>
</organism>
<dbReference type="Proteomes" id="UP000289465">
    <property type="component" value="Unassembled WGS sequence"/>
</dbReference>
<keyword evidence="1 2" id="KW-0808">Transferase</keyword>
<dbReference type="Gene3D" id="3.40.50.10540">
    <property type="entry name" value="Crotonobetainyl-coa:carnitine coa-transferase, domain 1"/>
    <property type="match status" value="1"/>
</dbReference>
<dbReference type="GO" id="GO:0008410">
    <property type="term" value="F:CoA-transferase activity"/>
    <property type="evidence" value="ECO:0007669"/>
    <property type="project" value="TreeGrafter"/>
</dbReference>
<dbReference type="RefSeq" id="WP_129240111.1">
    <property type="nucleotide sequence ID" value="NZ_UFQC01000006.1"/>
</dbReference>
<gene>
    <name evidence="2" type="primary">uctC_12</name>
    <name evidence="2" type="ORF">AVE30378_01456</name>
</gene>
<reference evidence="2 3" key="1">
    <citation type="submission" date="2018-07" db="EMBL/GenBank/DDBJ databases">
        <authorList>
            <person name="Peeters C."/>
        </authorList>
    </citation>
    <scope>NUCLEOTIDE SEQUENCE [LARGE SCALE GENOMIC DNA]</scope>
    <source>
        <strain evidence="2 3">LMG 30378</strain>
    </source>
</reference>
<dbReference type="Gene3D" id="3.30.1540.10">
    <property type="entry name" value="formyl-coa transferase, domain 3"/>
    <property type="match status" value="1"/>
</dbReference>
<dbReference type="EMBL" id="UFQC01000006">
    <property type="protein sequence ID" value="SSW65295.1"/>
    <property type="molecule type" value="Genomic_DNA"/>
</dbReference>
<proteinExistence type="predicted"/>
<dbReference type="AlphaFoldDB" id="A0A446CBR1"/>
<dbReference type="InterPro" id="IPR003673">
    <property type="entry name" value="CoA-Trfase_fam_III"/>
</dbReference>
<name>A0A446CBR1_9BURK</name>
<evidence type="ECO:0000256" key="1">
    <source>
        <dbReference type="ARBA" id="ARBA00022679"/>
    </source>
</evidence>
<accession>A0A446CBR1</accession>
<dbReference type="InterPro" id="IPR023606">
    <property type="entry name" value="CoA-Trfase_III_dom_1_sf"/>
</dbReference>
<dbReference type="InterPro" id="IPR044855">
    <property type="entry name" value="CoA-Trfase_III_dom3_sf"/>
</dbReference>
<evidence type="ECO:0000313" key="3">
    <source>
        <dbReference type="Proteomes" id="UP000289465"/>
    </source>
</evidence>
<evidence type="ECO:0000313" key="2">
    <source>
        <dbReference type="EMBL" id="SSW65295.1"/>
    </source>
</evidence>
<sequence>MSGPLTGVRVLDMTTALSGPVSTHILGDMGADIIKVEPPEGDSIRDLGPARHRGMGAMFMHTNRSKRSIVLDLKIEAGRDAFLRLLSRTDVFVCNIRPKAMARLGLAYDQTVALNPELIYVNIVGYGSHGPYGDKPAYDDLIQAAAGIASLRAPADPARYTPIALADRVSGILAANAVLGALYHRAVSGKGQHIEVPMFESIASLVLADHMAGATFEPPAGPPVFHRYASIRRPFQTQDGFLCMMVLTDRQWREFFATVGRPEVMQDERFSTMANRTGHLEELYATVSEILASRPTDHWLACLEAADIPVARIETMESLLVHPHLRQTGFFEMIDHPTEGQVRSMARTSTWSVTQPEATRHTPRLGEHSREILAEAGFSEEEAQSLFDNGAVKGCQA</sequence>
<dbReference type="InterPro" id="IPR050483">
    <property type="entry name" value="CoA-transferase_III_domain"/>
</dbReference>